<dbReference type="GeneID" id="7205000"/>
<name>B7S4F0_PHATC</name>
<organism evidence="2 3">
    <name type="scientific">Phaeodactylum tricornutum (strain CCAP 1055/1)</name>
    <dbReference type="NCBI Taxonomy" id="556484"/>
    <lineage>
        <taxon>Eukaryota</taxon>
        <taxon>Sar</taxon>
        <taxon>Stramenopiles</taxon>
        <taxon>Ochrophyta</taxon>
        <taxon>Bacillariophyta</taxon>
        <taxon>Bacillariophyceae</taxon>
        <taxon>Bacillariophycidae</taxon>
        <taxon>Naviculales</taxon>
        <taxon>Phaeodactylaceae</taxon>
        <taxon>Phaeodactylum</taxon>
    </lineage>
</organism>
<dbReference type="RefSeq" id="XP_002176384.1">
    <property type="nucleotide sequence ID" value="XM_002176348.1"/>
</dbReference>
<sequence length="552" mass="62114">MVPATQQMTGAAVYAHLLDNILLLPQGHPIRLSFEQQGYDSADDLMCIFENELESLEYIPPALPDDFENPSSIPLLMAHRQVIRHFLRWQASLKRQKGTPLKNSELAALNNEDFVMYRRAALGQVSTATTPAASLSTIQGPMGKTRSAVKDFNHGIKRDKIHYPVLKDDRYWDNFYRLFVVTAVTHNVEKVLDPTYTPTDPLEKSLFEEQNKFVYSALEHTLQTNMGKNIVREHSFDFNAQEVFHKVVKHYTDMDHHGQVLRFILHWKNHLRIYNDTVPAGEQLPQQLCLSLLEDAVHDVPELCQVKITATLDLAKGGNPISYNGYLSLLLALASLYNNDNNLFNSRNSKNKRSVYTTDLAYHPTDFNSEPDIDYDIDVSPTTIYEANAHNRNNCAPETELLAHPTNQVSRMSDGDIHKVLAASRDVPVYDPKNDNPNQCNPMSCNTKSLDTMSMRLLQPLLIAAQMVDLLVGMSLSCVKTGRSANMTGINDHTLPNLDIVTAAGCVKSQNGPIFLIMNQYAHLGKGKTIHSSAQSITSPEMPRTMKHFDRT</sequence>
<protein>
    <submittedName>
        <fullName evidence="2">Uncharacterized protein</fullName>
    </submittedName>
</protein>
<dbReference type="InParanoid" id="B7S4F0"/>
<dbReference type="EMBL" id="DS999284">
    <property type="protein sequence ID" value="EEC42620.1"/>
    <property type="molecule type" value="Genomic_DNA"/>
</dbReference>
<proteinExistence type="predicted"/>
<dbReference type="AlphaFoldDB" id="B7S4F0"/>
<dbReference type="KEGG" id="pti:PHATRDRAFT_bd1478"/>
<reference evidence="3" key="2">
    <citation type="submission" date="2008-08" db="EMBL/GenBank/DDBJ databases">
        <authorList>
            <consortium name="Diatom Consortium"/>
            <person name="Grigoriev I."/>
            <person name="Grimwood J."/>
            <person name="Kuo A."/>
            <person name="Otillar R.P."/>
            <person name="Salamov A."/>
            <person name="Detter J.C."/>
            <person name="Lindquist E."/>
            <person name="Shapiro H."/>
            <person name="Lucas S."/>
            <person name="Glavina del Rio T."/>
            <person name="Pitluck S."/>
            <person name="Rokhsar D."/>
            <person name="Bowler C."/>
        </authorList>
    </citation>
    <scope>GENOME REANNOTATION</scope>
    <source>
        <strain evidence="3">CCAP 1055/1</strain>
    </source>
</reference>
<evidence type="ECO:0000256" key="1">
    <source>
        <dbReference type="SAM" id="MobiDB-lite"/>
    </source>
</evidence>
<dbReference type="PaxDb" id="2850-Phatrdraft1478"/>
<feature type="region of interest" description="Disordered" evidence="1">
    <location>
        <begin position="532"/>
        <end position="552"/>
    </location>
</feature>
<keyword evidence="3" id="KW-1185">Reference proteome</keyword>
<accession>B7S4F0</accession>
<dbReference type="Proteomes" id="UP000000759">
    <property type="component" value="Unassembled WGS sequence"/>
</dbReference>
<reference evidence="2 3" key="1">
    <citation type="journal article" date="2008" name="Nature">
        <title>The Phaeodactylum genome reveals the evolutionary history of diatom genomes.</title>
        <authorList>
            <person name="Bowler C."/>
            <person name="Allen A.E."/>
            <person name="Badger J.H."/>
            <person name="Grimwood J."/>
            <person name="Jabbari K."/>
            <person name="Kuo A."/>
            <person name="Maheswari U."/>
            <person name="Martens C."/>
            <person name="Maumus F."/>
            <person name="Otillar R.P."/>
            <person name="Rayko E."/>
            <person name="Salamov A."/>
            <person name="Vandepoele K."/>
            <person name="Beszteri B."/>
            <person name="Gruber A."/>
            <person name="Heijde M."/>
            <person name="Katinka M."/>
            <person name="Mock T."/>
            <person name="Valentin K."/>
            <person name="Verret F."/>
            <person name="Berges J.A."/>
            <person name="Brownlee C."/>
            <person name="Cadoret J.P."/>
            <person name="Chiovitti A."/>
            <person name="Choi C.J."/>
            <person name="Coesel S."/>
            <person name="De Martino A."/>
            <person name="Detter J.C."/>
            <person name="Durkin C."/>
            <person name="Falciatore A."/>
            <person name="Fournet J."/>
            <person name="Haruta M."/>
            <person name="Huysman M.J."/>
            <person name="Jenkins B.D."/>
            <person name="Jiroutova K."/>
            <person name="Jorgensen R.E."/>
            <person name="Joubert Y."/>
            <person name="Kaplan A."/>
            <person name="Kroger N."/>
            <person name="Kroth P.G."/>
            <person name="La Roche J."/>
            <person name="Lindquist E."/>
            <person name="Lommer M."/>
            <person name="Martin-Jezequel V."/>
            <person name="Lopez P.J."/>
            <person name="Lucas S."/>
            <person name="Mangogna M."/>
            <person name="McGinnis K."/>
            <person name="Medlin L.K."/>
            <person name="Montsant A."/>
            <person name="Oudot-Le Secq M.P."/>
            <person name="Napoli C."/>
            <person name="Obornik M."/>
            <person name="Parker M.S."/>
            <person name="Petit J.L."/>
            <person name="Porcel B.M."/>
            <person name="Poulsen N."/>
            <person name="Robison M."/>
            <person name="Rychlewski L."/>
            <person name="Rynearson T.A."/>
            <person name="Schmutz J."/>
            <person name="Shapiro H."/>
            <person name="Siaut M."/>
            <person name="Stanley M."/>
            <person name="Sussman M.R."/>
            <person name="Taylor A.R."/>
            <person name="Vardi A."/>
            <person name="von Dassow P."/>
            <person name="Vyverman W."/>
            <person name="Willis A."/>
            <person name="Wyrwicz L.S."/>
            <person name="Rokhsar D.S."/>
            <person name="Weissenbach J."/>
            <person name="Armbrust E.V."/>
            <person name="Green B.R."/>
            <person name="Van de Peer Y."/>
            <person name="Grigoriev I.V."/>
        </authorList>
    </citation>
    <scope>NUCLEOTIDE SEQUENCE [LARGE SCALE GENOMIC DNA]</scope>
    <source>
        <strain evidence="2 3">CCAP 1055/1</strain>
    </source>
</reference>
<dbReference type="HOGENOM" id="CLU_000850_1_0_1"/>
<evidence type="ECO:0000313" key="3">
    <source>
        <dbReference type="Proteomes" id="UP000000759"/>
    </source>
</evidence>
<evidence type="ECO:0000313" key="2">
    <source>
        <dbReference type="EMBL" id="EEC42620.1"/>
    </source>
</evidence>
<gene>
    <name evidence="2" type="ORF">PHATRDRAFT_bd1478</name>
</gene>